<comment type="similarity">
    <text evidence="2">Belongs to the VKOR family.</text>
</comment>
<evidence type="ECO:0000256" key="11">
    <source>
        <dbReference type="SAM" id="Phobius"/>
    </source>
</evidence>
<evidence type="ECO:0000313" key="14">
    <source>
        <dbReference type="Proteomes" id="UP001183222"/>
    </source>
</evidence>
<feature type="transmembrane region" description="Helical" evidence="11">
    <location>
        <begin position="89"/>
        <end position="107"/>
    </location>
</feature>
<comment type="subcellular location">
    <subcellularLocation>
        <location evidence="1">Membrane</location>
        <topology evidence="1">Multi-pass membrane protein</topology>
    </subcellularLocation>
</comment>
<feature type="region of interest" description="Disordered" evidence="10">
    <location>
        <begin position="1"/>
        <end position="23"/>
    </location>
</feature>
<dbReference type="Proteomes" id="UP001183222">
    <property type="component" value="Unassembled WGS sequence"/>
</dbReference>
<keyword evidence="9" id="KW-0676">Redox-active center</keyword>
<comment type="caution">
    <text evidence="13">The sequence shown here is derived from an EMBL/GenBank/DDBJ whole genome shotgun (WGS) entry which is preliminary data.</text>
</comment>
<evidence type="ECO:0000313" key="13">
    <source>
        <dbReference type="EMBL" id="MDT0278015.1"/>
    </source>
</evidence>
<gene>
    <name evidence="13" type="ORF">RM425_19115</name>
</gene>
<reference evidence="14" key="1">
    <citation type="submission" date="2023-07" db="EMBL/GenBank/DDBJ databases">
        <title>30 novel species of actinomycetes from the DSMZ collection.</title>
        <authorList>
            <person name="Nouioui I."/>
        </authorList>
    </citation>
    <scope>NUCLEOTIDE SEQUENCE [LARGE SCALE GENOMIC DNA]</scope>
    <source>
        <strain evidence="14">DSM 46792</strain>
    </source>
</reference>
<keyword evidence="3 11" id="KW-0812">Transmembrane</keyword>
<accession>A0ABU2KCV7</accession>
<evidence type="ECO:0000256" key="2">
    <source>
        <dbReference type="ARBA" id="ARBA00006214"/>
    </source>
</evidence>
<keyword evidence="4" id="KW-0874">Quinone</keyword>
<dbReference type="InterPro" id="IPR012932">
    <property type="entry name" value="VKOR"/>
</dbReference>
<dbReference type="InterPro" id="IPR038354">
    <property type="entry name" value="VKOR_sf"/>
</dbReference>
<evidence type="ECO:0000256" key="4">
    <source>
        <dbReference type="ARBA" id="ARBA00022719"/>
    </source>
</evidence>
<evidence type="ECO:0000256" key="3">
    <source>
        <dbReference type="ARBA" id="ARBA00022692"/>
    </source>
</evidence>
<evidence type="ECO:0000256" key="1">
    <source>
        <dbReference type="ARBA" id="ARBA00004141"/>
    </source>
</evidence>
<name>A0ABU2KCV7_9ACTN</name>
<evidence type="ECO:0000256" key="8">
    <source>
        <dbReference type="ARBA" id="ARBA00023157"/>
    </source>
</evidence>
<evidence type="ECO:0000256" key="6">
    <source>
        <dbReference type="ARBA" id="ARBA00023002"/>
    </source>
</evidence>
<keyword evidence="5 11" id="KW-1133">Transmembrane helix</keyword>
<dbReference type="Pfam" id="PF07884">
    <property type="entry name" value="VKOR"/>
    <property type="match status" value="1"/>
</dbReference>
<evidence type="ECO:0000256" key="9">
    <source>
        <dbReference type="ARBA" id="ARBA00023284"/>
    </source>
</evidence>
<organism evidence="13 14">
    <name type="scientific">Blastococcus goldschmidtiae</name>
    <dbReference type="NCBI Taxonomy" id="3075546"/>
    <lineage>
        <taxon>Bacteria</taxon>
        <taxon>Bacillati</taxon>
        <taxon>Actinomycetota</taxon>
        <taxon>Actinomycetes</taxon>
        <taxon>Geodermatophilales</taxon>
        <taxon>Geodermatophilaceae</taxon>
        <taxon>Blastococcus</taxon>
    </lineage>
</organism>
<dbReference type="EMBL" id="JAVREI010000018">
    <property type="protein sequence ID" value="MDT0278015.1"/>
    <property type="molecule type" value="Genomic_DNA"/>
</dbReference>
<evidence type="ECO:0000256" key="7">
    <source>
        <dbReference type="ARBA" id="ARBA00023136"/>
    </source>
</evidence>
<dbReference type="RefSeq" id="WP_311346815.1">
    <property type="nucleotide sequence ID" value="NZ_JAVREI010000018.1"/>
</dbReference>
<proteinExistence type="inferred from homology"/>
<evidence type="ECO:0000256" key="10">
    <source>
        <dbReference type="SAM" id="MobiDB-lite"/>
    </source>
</evidence>
<evidence type="ECO:0000256" key="5">
    <source>
        <dbReference type="ARBA" id="ARBA00022989"/>
    </source>
</evidence>
<dbReference type="Gene3D" id="1.20.1440.130">
    <property type="entry name" value="VKOR domain"/>
    <property type="match status" value="1"/>
</dbReference>
<feature type="domain" description="Vitamin K epoxide reductase" evidence="12">
    <location>
        <begin position="35"/>
        <end position="164"/>
    </location>
</feature>
<keyword evidence="8" id="KW-1015">Disulfide bond</keyword>
<feature type="transmembrane region" description="Helical" evidence="11">
    <location>
        <begin position="35"/>
        <end position="53"/>
    </location>
</feature>
<keyword evidence="14" id="KW-1185">Reference proteome</keyword>
<evidence type="ECO:0000259" key="12">
    <source>
        <dbReference type="Pfam" id="PF07884"/>
    </source>
</evidence>
<keyword evidence="7 11" id="KW-0472">Membrane</keyword>
<sequence length="178" mass="19195">MSASDPRYGGSDPSPAQLSRYLRTGSDPDLRRRRWLVGLSLAGVTIGQVVGAYQTGILRHLPDPPVGPFDSDRVDAAEYAYKRASTPDGLIMIVTYALTAWLAGAGGPDRPRHRPFLPLLMAAKVASDVAVDIKLAGEEWQENKALCAWCQAATAISGVSLALALPEARRAWRSLRGR</sequence>
<protein>
    <submittedName>
        <fullName evidence="13">Vitamin K epoxide reductase family protein</fullName>
    </submittedName>
</protein>
<keyword evidence="6" id="KW-0560">Oxidoreductase</keyword>